<name>A1ZX36_MICM2</name>
<evidence type="ECO:0000313" key="1">
    <source>
        <dbReference type="EMBL" id="EAY25017.1"/>
    </source>
</evidence>
<evidence type="ECO:0000313" key="2">
    <source>
        <dbReference type="Proteomes" id="UP000004095"/>
    </source>
</evidence>
<sequence length="47" mass="5703">MKFCTFPDEIGIFTIYPPIALLYFAQQLTRDKYEKLSRNEHQVMYNK</sequence>
<reference evidence="1 2" key="1">
    <citation type="submission" date="2007-01" db="EMBL/GenBank/DDBJ databases">
        <authorList>
            <person name="Haygood M."/>
            <person name="Podell S."/>
            <person name="Anderson C."/>
            <person name="Hopkinson B."/>
            <person name="Roe K."/>
            <person name="Barbeau K."/>
            <person name="Gaasterland T."/>
            <person name="Ferriera S."/>
            <person name="Johnson J."/>
            <person name="Kravitz S."/>
            <person name="Beeson K."/>
            <person name="Sutton G."/>
            <person name="Rogers Y.-H."/>
            <person name="Friedman R."/>
            <person name="Frazier M."/>
            <person name="Venter J.C."/>
        </authorList>
    </citation>
    <scope>NUCLEOTIDE SEQUENCE [LARGE SCALE GENOMIC DNA]</scope>
    <source>
        <strain evidence="1 2">ATCC 23134</strain>
    </source>
</reference>
<gene>
    <name evidence="1" type="ORF">M23134_07206</name>
</gene>
<comment type="caution">
    <text evidence="1">The sequence shown here is derived from an EMBL/GenBank/DDBJ whole genome shotgun (WGS) entry which is preliminary data.</text>
</comment>
<accession>A1ZX36</accession>
<organism evidence="1 2">
    <name type="scientific">Microscilla marina ATCC 23134</name>
    <dbReference type="NCBI Taxonomy" id="313606"/>
    <lineage>
        <taxon>Bacteria</taxon>
        <taxon>Pseudomonadati</taxon>
        <taxon>Bacteroidota</taxon>
        <taxon>Cytophagia</taxon>
        <taxon>Cytophagales</taxon>
        <taxon>Microscillaceae</taxon>
        <taxon>Microscilla</taxon>
    </lineage>
</organism>
<dbReference type="EMBL" id="AAWS01000056">
    <property type="protein sequence ID" value="EAY25017.1"/>
    <property type="molecule type" value="Genomic_DNA"/>
</dbReference>
<proteinExistence type="predicted"/>
<keyword evidence="2" id="KW-1185">Reference proteome</keyword>
<dbReference type="Proteomes" id="UP000004095">
    <property type="component" value="Unassembled WGS sequence"/>
</dbReference>
<dbReference type="AlphaFoldDB" id="A1ZX36"/>
<protein>
    <submittedName>
        <fullName evidence="1">Uncharacterized protein</fullName>
    </submittedName>
</protein>